<dbReference type="STRING" id="1077936.SAMN05421545_3129"/>
<sequence>MIINKLSQTYVGYIKTPCTEGMTYESILLDAFDQLGQLHTETTRTSGIKFSPAFTVSYDDIKASLSLGEITNQKHTSTKQFIPPQLTARRLATLFGEAKFCWVLEDFHKIKGADKTRTSQLMKVFMDMSLDYPELKLIAIGAVGTARQVIEYDKEMNNRVAEISVPYMSNSEIISIITNGEEKLNLKFNQKAKYKIIKYSCGLPSICHQLCLNICLTKRIYSTNPEKHAIIINLEDLEEAVEKFLYEKSDTFKSEFDQAIKIGNNTQLNLPKEVLKTALEINKDEFSFDDIYNKLKGILRYKNTKLKAEDVEKILGELCSVKRSEILVHDDNSNKYRFNNLFLKAYTQLQFKEEQAEIKMLTDKNRRLVERLMEIIEHDVSDMDEYPMGDLLEDEY</sequence>
<keyword evidence="2" id="KW-1185">Reference proteome</keyword>
<organism evidence="1 2">
    <name type="scientific">Pontibacter lucknowensis</name>
    <dbReference type="NCBI Taxonomy" id="1077936"/>
    <lineage>
        <taxon>Bacteria</taxon>
        <taxon>Pseudomonadati</taxon>
        <taxon>Bacteroidota</taxon>
        <taxon>Cytophagia</taxon>
        <taxon>Cytophagales</taxon>
        <taxon>Hymenobacteraceae</taxon>
        <taxon>Pontibacter</taxon>
    </lineage>
</organism>
<dbReference type="InterPro" id="IPR027417">
    <property type="entry name" value="P-loop_NTPase"/>
</dbReference>
<reference evidence="2" key="1">
    <citation type="submission" date="2017-01" db="EMBL/GenBank/DDBJ databases">
        <authorList>
            <person name="Varghese N."/>
            <person name="Submissions S."/>
        </authorList>
    </citation>
    <scope>NUCLEOTIDE SEQUENCE [LARGE SCALE GENOMIC DNA]</scope>
    <source>
        <strain evidence="2">DM9</strain>
    </source>
</reference>
<gene>
    <name evidence="1" type="ORF">SAMN05421545_3129</name>
</gene>
<dbReference type="AlphaFoldDB" id="A0A1N6ZZT4"/>
<evidence type="ECO:0000313" key="2">
    <source>
        <dbReference type="Proteomes" id="UP000185924"/>
    </source>
</evidence>
<name>A0A1N6ZZT4_9BACT</name>
<dbReference type="Proteomes" id="UP000185924">
    <property type="component" value="Unassembled WGS sequence"/>
</dbReference>
<evidence type="ECO:0000313" key="1">
    <source>
        <dbReference type="EMBL" id="SIR32390.1"/>
    </source>
</evidence>
<dbReference type="SUPFAM" id="SSF52540">
    <property type="entry name" value="P-loop containing nucleoside triphosphate hydrolases"/>
    <property type="match status" value="1"/>
</dbReference>
<proteinExistence type="predicted"/>
<accession>A0A1N6ZZT4</accession>
<protein>
    <submittedName>
        <fullName evidence="1">Uncharacterized protein</fullName>
    </submittedName>
</protein>
<dbReference type="EMBL" id="FTNM01000005">
    <property type="protein sequence ID" value="SIR32390.1"/>
    <property type="molecule type" value="Genomic_DNA"/>
</dbReference>